<feature type="compositionally biased region" description="Basic and acidic residues" evidence="1">
    <location>
        <begin position="362"/>
        <end position="371"/>
    </location>
</feature>
<feature type="compositionally biased region" description="Polar residues" evidence="1">
    <location>
        <begin position="427"/>
        <end position="442"/>
    </location>
</feature>
<sequence>MSTLSRTWKRGAVPDRSRDVIGRYLGLAEKRKEEVGSSKCDLDDYSRYQAFSTTQSALYLDALPRLARDDIQDRSVKNLRAARTIALCNGNKVGVGSYVIIRGAKPSASAPISTVSTSIQPRSPAILSIANIREILHYRDGWDAILVKLFDAGPESSKHGMPRLKLQNPEMHLALEREDVLCSVNVQHDCIRQKCKVKRSAVILQERHDTDLRKGRVEHENDPFDIVLNTAQMRDAKYLQNFRVPHTKLPVRETIYASTQHEVAARQQGKQLASLVGETLHREAQTPGVQSLLPPLNVQESIMPATSHLPRLLAPSSSPFNSHNHVPRFGVSPSTPATRVIPHDAAWSGPRRSGSIASVSQERPRPQRVRAEVQSSNFSATSYSMLPTSDAVHRHEQLLCAYREVQFAPTLRRSSSDSQEPLGGDSHINSFTHSSPPLSLNGQAEFYSRTGRLPPSQSHCPRDHQPNVSSALWNSG</sequence>
<feature type="region of interest" description="Disordered" evidence="1">
    <location>
        <begin position="331"/>
        <end position="376"/>
    </location>
</feature>
<reference evidence="2 3" key="1">
    <citation type="submission" date="2015-12" db="EMBL/GenBank/DDBJ databases">
        <title>Draft genome sequence of Moniliophthora roreri, the causal agent of frosty pod rot of cacao.</title>
        <authorList>
            <person name="Aime M.C."/>
            <person name="Diaz-Valderrama J.R."/>
            <person name="Kijpornyongpan T."/>
            <person name="Phillips-Mora W."/>
        </authorList>
    </citation>
    <scope>NUCLEOTIDE SEQUENCE [LARGE SCALE GENOMIC DNA]</scope>
    <source>
        <strain evidence="2 3">MCA 2952</strain>
    </source>
</reference>
<feature type="region of interest" description="Disordered" evidence="1">
    <location>
        <begin position="411"/>
        <end position="476"/>
    </location>
</feature>
<accession>A0A0W0F7S3</accession>
<protein>
    <submittedName>
        <fullName evidence="2">Uncharacterized protein</fullName>
    </submittedName>
</protein>
<evidence type="ECO:0000313" key="3">
    <source>
        <dbReference type="Proteomes" id="UP000054988"/>
    </source>
</evidence>
<dbReference type="Proteomes" id="UP000054988">
    <property type="component" value="Unassembled WGS sequence"/>
</dbReference>
<comment type="caution">
    <text evidence="2">The sequence shown here is derived from an EMBL/GenBank/DDBJ whole genome shotgun (WGS) entry which is preliminary data.</text>
</comment>
<dbReference type="AlphaFoldDB" id="A0A0W0F7S3"/>
<evidence type="ECO:0000256" key="1">
    <source>
        <dbReference type="SAM" id="MobiDB-lite"/>
    </source>
</evidence>
<name>A0A0W0F7S3_MONRR</name>
<proteinExistence type="predicted"/>
<organism evidence="2 3">
    <name type="scientific">Moniliophthora roreri</name>
    <name type="common">Frosty pod rot fungus</name>
    <name type="synonym">Monilia roreri</name>
    <dbReference type="NCBI Taxonomy" id="221103"/>
    <lineage>
        <taxon>Eukaryota</taxon>
        <taxon>Fungi</taxon>
        <taxon>Dikarya</taxon>
        <taxon>Basidiomycota</taxon>
        <taxon>Agaricomycotina</taxon>
        <taxon>Agaricomycetes</taxon>
        <taxon>Agaricomycetidae</taxon>
        <taxon>Agaricales</taxon>
        <taxon>Marasmiineae</taxon>
        <taxon>Marasmiaceae</taxon>
        <taxon>Moniliophthora</taxon>
    </lineage>
</organism>
<gene>
    <name evidence="2" type="ORF">WG66_15044</name>
</gene>
<feature type="compositionally biased region" description="Polar residues" evidence="1">
    <location>
        <begin position="466"/>
        <end position="476"/>
    </location>
</feature>
<evidence type="ECO:0000313" key="2">
    <source>
        <dbReference type="EMBL" id="KTB32378.1"/>
    </source>
</evidence>
<dbReference type="EMBL" id="LATX01002235">
    <property type="protein sequence ID" value="KTB32378.1"/>
    <property type="molecule type" value="Genomic_DNA"/>
</dbReference>